<evidence type="ECO:0000313" key="5">
    <source>
        <dbReference type="Proteomes" id="UP000018412"/>
    </source>
</evidence>
<dbReference type="Pfam" id="PF13203">
    <property type="entry name" value="DUF2201_N"/>
    <property type="match status" value="1"/>
</dbReference>
<accession>A0A829LXY3</accession>
<dbReference type="Proteomes" id="UP000018412">
    <property type="component" value="Unassembled WGS sequence"/>
</dbReference>
<dbReference type="AlphaFoldDB" id="A0A829LXY3"/>
<name>A0A829LXY3_LIMFE</name>
<reference evidence="4 5" key="2">
    <citation type="journal article" date="2015" name="Genome Announc.">
        <title>Draft Genome Sequence of Lactobacillus fermentum NB-22.</title>
        <authorList>
            <person name="Chaplin A.V."/>
            <person name="Shkoporov A.N."/>
            <person name="Efimov B.A."/>
            <person name="Pikina A.P."/>
            <person name="Borisova O.Y."/>
            <person name="Gladko I.A."/>
            <person name="Postnikova E.A."/>
            <person name="Lordkipanidze A.E."/>
            <person name="Kafarskaia L.I."/>
        </authorList>
    </citation>
    <scope>NUCLEOTIDE SEQUENCE [LARGE SCALE GENOMIC DNA]</scope>
    <source>
        <strain evidence="4 5">NB-22</strain>
    </source>
</reference>
<dbReference type="PANTHER" id="PTHR38730">
    <property type="entry name" value="SLL7028 PROTEIN"/>
    <property type="match status" value="1"/>
</dbReference>
<dbReference type="InterPro" id="IPR025154">
    <property type="entry name" value="Put_metallopeptidase_dom"/>
</dbReference>
<evidence type="ECO:0000313" key="4">
    <source>
        <dbReference type="EMBL" id="ESS02275.1"/>
    </source>
</evidence>
<proteinExistence type="predicted"/>
<evidence type="ECO:0000259" key="2">
    <source>
        <dbReference type="Pfam" id="PF09967"/>
    </source>
</evidence>
<dbReference type="Pfam" id="PF09967">
    <property type="entry name" value="DUF2201"/>
    <property type="match status" value="1"/>
</dbReference>
<organism evidence="4 5">
    <name type="scientific">Limosilactobacillus fermentum NB-22</name>
    <dbReference type="NCBI Taxonomy" id="1408443"/>
    <lineage>
        <taxon>Bacteria</taxon>
        <taxon>Bacillati</taxon>
        <taxon>Bacillota</taxon>
        <taxon>Bacilli</taxon>
        <taxon>Lactobacillales</taxon>
        <taxon>Lactobacillaceae</taxon>
        <taxon>Limosilactobacillus</taxon>
    </lineage>
</organism>
<dbReference type="EMBL" id="AYHA01000012">
    <property type="protein sequence ID" value="ESS02275.1"/>
    <property type="molecule type" value="Genomic_DNA"/>
</dbReference>
<feature type="domain" description="Putative metallopeptidase" evidence="3">
    <location>
        <begin position="50"/>
        <end position="166"/>
    </location>
</feature>
<dbReference type="PANTHER" id="PTHR38730:SF1">
    <property type="entry name" value="SLL7028 PROTEIN"/>
    <property type="match status" value="1"/>
</dbReference>
<protein>
    <recommendedName>
        <fullName evidence="6">VWA-like domain-containing protein</fullName>
    </recommendedName>
</protein>
<dbReference type="InterPro" id="IPR018698">
    <property type="entry name" value="VWA-like_dom"/>
</dbReference>
<evidence type="ECO:0000256" key="1">
    <source>
        <dbReference type="SAM" id="MobiDB-lite"/>
    </source>
</evidence>
<evidence type="ECO:0000259" key="3">
    <source>
        <dbReference type="Pfam" id="PF13203"/>
    </source>
</evidence>
<evidence type="ECO:0008006" key="6">
    <source>
        <dbReference type="Google" id="ProtNLM"/>
    </source>
</evidence>
<sequence>MGKWRRATKLVSGPICWRRFTRRGMIRRLALCMNYWRKLPSGAPAMVEGERQLQAAVIDLLKKDHSAGVVLVNIKRISDPLQSTLNLIWQSNDLVLAYNPAWVKEEPLRELTNLLHHLALHVLWYHPYRYRDAFDPAAVAIATDVAVNQYLEESPAGTVTLVDLERATKQRLPRLADSAAYLPAARALAPATKRQLVGRGVGGERPIPAWVTPAGANPLLMKASLKRLTKGRAPHFDQRGRGTVPQGQDQGLTESSGSYQTDWVRALRRLMGTAIDGQRASFARFNRRQPYRMDLPGRVSRLVTPVEIFVDQSGSMGDATVARLLKMVVALVHQQGWQVHLTAFDAAIQGRLAVGQLRRLGGGGTRFAAIFEDLRVRRVIPTTPILILTDGAGEEELDARPYQNVLWLLTTGAKLSVQDPPGSCFHLRKDD</sequence>
<feature type="compositionally biased region" description="Polar residues" evidence="1">
    <location>
        <begin position="245"/>
        <end position="256"/>
    </location>
</feature>
<comment type="caution">
    <text evidence="4">The sequence shown here is derived from an EMBL/GenBank/DDBJ whole genome shotgun (WGS) entry which is preliminary data.</text>
</comment>
<reference evidence="5" key="1">
    <citation type="submission" date="2013-10" db="EMBL/GenBank/DDBJ databases">
        <title>Draft genome sequence of Lactobacillus fermentum NB-22.</title>
        <authorList>
            <person name="Chaplin A.V."/>
            <person name="Shkoporov A.N."/>
            <person name="Khokhlova E.V."/>
            <person name="Efimov B.A."/>
            <person name="Kafarskaia L.I."/>
        </authorList>
    </citation>
    <scope>NUCLEOTIDE SEQUENCE [LARGE SCALE GENOMIC DNA]</scope>
    <source>
        <strain evidence="5">NB-22</strain>
    </source>
</reference>
<feature type="domain" description="VWA-like" evidence="2">
    <location>
        <begin position="308"/>
        <end position="415"/>
    </location>
</feature>
<gene>
    <name evidence="4" type="ORF">NB22_00220</name>
</gene>
<feature type="region of interest" description="Disordered" evidence="1">
    <location>
        <begin position="234"/>
        <end position="256"/>
    </location>
</feature>